<feature type="region of interest" description="Disordered" evidence="1">
    <location>
        <begin position="40"/>
        <end position="64"/>
    </location>
</feature>
<dbReference type="Proteomes" id="UP000824128">
    <property type="component" value="Unassembled WGS sequence"/>
</dbReference>
<comment type="caution">
    <text evidence="3">The sequence shown here is derived from an EMBL/GenBank/DDBJ whole genome shotgun (WGS) entry which is preliminary data.</text>
</comment>
<dbReference type="Pfam" id="PF00578">
    <property type="entry name" value="AhpC-TSA"/>
    <property type="match status" value="1"/>
</dbReference>
<dbReference type="InterPro" id="IPR017937">
    <property type="entry name" value="Thioredoxin_CS"/>
</dbReference>
<feature type="compositionally biased region" description="Low complexity" evidence="1">
    <location>
        <begin position="48"/>
        <end position="64"/>
    </location>
</feature>
<evidence type="ECO:0000313" key="3">
    <source>
        <dbReference type="EMBL" id="HIU93693.1"/>
    </source>
</evidence>
<dbReference type="InterPro" id="IPR000866">
    <property type="entry name" value="AhpC/TSA"/>
</dbReference>
<dbReference type="EMBL" id="DVNZ01000030">
    <property type="protein sequence ID" value="HIU93693.1"/>
    <property type="molecule type" value="Genomic_DNA"/>
</dbReference>
<dbReference type="AlphaFoldDB" id="A0A9D1N322"/>
<feature type="domain" description="Thioredoxin" evidence="2">
    <location>
        <begin position="64"/>
        <end position="205"/>
    </location>
</feature>
<evidence type="ECO:0000256" key="1">
    <source>
        <dbReference type="SAM" id="MobiDB-lite"/>
    </source>
</evidence>
<sequence>MTKQAKKVLLLVALLALVLAAAVWGYPKLVERYEADRLAATPSPAPSPAATGADGAPDATAAPEPTPIAAPDFTVYDAEGAEVHLSDFAGRPVVLNFWATWCGPCRAELPAFDEAYRAYGDQIAFMMINLTDGVQETQEGVRDFLAENGFAFPVYYDLDSAAAMTYGVYSIPVTAFVDAEGMFLGGYIGTLSEETLNAALERLAAGEPLQ</sequence>
<dbReference type="PANTHER" id="PTHR42852">
    <property type="entry name" value="THIOL:DISULFIDE INTERCHANGE PROTEIN DSBE"/>
    <property type="match status" value="1"/>
</dbReference>
<proteinExistence type="predicted"/>
<dbReference type="InterPro" id="IPR036249">
    <property type="entry name" value="Thioredoxin-like_sf"/>
</dbReference>
<protein>
    <submittedName>
        <fullName evidence="3">TlpA family protein disulfide reductase</fullName>
    </submittedName>
</protein>
<gene>
    <name evidence="3" type="ORF">IAD24_00900</name>
</gene>
<dbReference type="InterPro" id="IPR050553">
    <property type="entry name" value="Thioredoxin_ResA/DsbE_sf"/>
</dbReference>
<reference evidence="3" key="1">
    <citation type="submission" date="2020-10" db="EMBL/GenBank/DDBJ databases">
        <authorList>
            <person name="Gilroy R."/>
        </authorList>
    </citation>
    <scope>NUCLEOTIDE SEQUENCE</scope>
    <source>
        <strain evidence="3">ChiGjej2B2-16831</strain>
    </source>
</reference>
<name>A0A9D1N322_9FIRM</name>
<evidence type="ECO:0000313" key="4">
    <source>
        <dbReference type="Proteomes" id="UP000824128"/>
    </source>
</evidence>
<dbReference type="GO" id="GO:0016491">
    <property type="term" value="F:oxidoreductase activity"/>
    <property type="evidence" value="ECO:0007669"/>
    <property type="project" value="InterPro"/>
</dbReference>
<dbReference type="CDD" id="cd02966">
    <property type="entry name" value="TlpA_like_family"/>
    <property type="match status" value="1"/>
</dbReference>
<accession>A0A9D1N322</accession>
<dbReference type="GO" id="GO:0016209">
    <property type="term" value="F:antioxidant activity"/>
    <property type="evidence" value="ECO:0007669"/>
    <property type="project" value="InterPro"/>
</dbReference>
<dbReference type="Gene3D" id="3.40.30.10">
    <property type="entry name" value="Glutaredoxin"/>
    <property type="match status" value="1"/>
</dbReference>
<dbReference type="PANTHER" id="PTHR42852:SF13">
    <property type="entry name" value="PROTEIN DIPZ"/>
    <property type="match status" value="1"/>
</dbReference>
<organism evidence="3 4">
    <name type="scientific">Candidatus Aphodomorpha intestinavium</name>
    <dbReference type="NCBI Taxonomy" id="2840672"/>
    <lineage>
        <taxon>Bacteria</taxon>
        <taxon>Bacillati</taxon>
        <taxon>Bacillota</taxon>
        <taxon>Clostridia</taxon>
        <taxon>Eubacteriales</taxon>
        <taxon>Candidatus Aphodomorpha</taxon>
    </lineage>
</organism>
<dbReference type="PROSITE" id="PS00194">
    <property type="entry name" value="THIOREDOXIN_1"/>
    <property type="match status" value="1"/>
</dbReference>
<reference evidence="3" key="2">
    <citation type="journal article" date="2021" name="PeerJ">
        <title>Extensive microbial diversity within the chicken gut microbiome revealed by metagenomics and culture.</title>
        <authorList>
            <person name="Gilroy R."/>
            <person name="Ravi A."/>
            <person name="Getino M."/>
            <person name="Pursley I."/>
            <person name="Horton D.L."/>
            <person name="Alikhan N.F."/>
            <person name="Baker D."/>
            <person name="Gharbi K."/>
            <person name="Hall N."/>
            <person name="Watson M."/>
            <person name="Adriaenssens E.M."/>
            <person name="Foster-Nyarko E."/>
            <person name="Jarju S."/>
            <person name="Secka A."/>
            <person name="Antonio M."/>
            <person name="Oren A."/>
            <person name="Chaudhuri R.R."/>
            <person name="La Ragione R."/>
            <person name="Hildebrand F."/>
            <person name="Pallen M.J."/>
        </authorList>
    </citation>
    <scope>NUCLEOTIDE SEQUENCE</scope>
    <source>
        <strain evidence="3">ChiGjej2B2-16831</strain>
    </source>
</reference>
<dbReference type="InterPro" id="IPR013766">
    <property type="entry name" value="Thioredoxin_domain"/>
</dbReference>
<dbReference type="PROSITE" id="PS51352">
    <property type="entry name" value="THIOREDOXIN_2"/>
    <property type="match status" value="1"/>
</dbReference>
<evidence type="ECO:0000259" key="2">
    <source>
        <dbReference type="PROSITE" id="PS51352"/>
    </source>
</evidence>
<dbReference type="SUPFAM" id="SSF52833">
    <property type="entry name" value="Thioredoxin-like"/>
    <property type="match status" value="1"/>
</dbReference>